<sequence>MAHRHIYNTSQIFEADTDQPWNLTEDPYLHFARTSSAENAPIFHPMENGPVDRVHYVSPWNPATRLSGYSSSSQMVNAPHYQPDSSDPSRDSMHPSAGGNAFMVPENHVHHASSSNYGVENNFFDLSLSNGRGPYKRKSPGIPAMAERGSASRYYCAGSSSDVSSSSDLHQEKSTVDAQHNHWESLAVPTIYRTNQLSIGNETSMRNVRSRSTLDSESDNYRTHLPTNYPHHPSSSRLPIDHPGIVDVNPNPGVPLPEWTPIHVSGAPHGRTISSLSHEGNHFFPGSSIANSSGDMPGYHHEHIASRNSLSQNLHPTPSHTRGVRSSYSHRSTPNGRVSMGNMRVTHVAPPDEGLHLMGEAHSARHPRQFGPVGWRNGDRSGRSRLSSERYRLLSEDAGVHDRLTPEGLMAVDRSSLYGSRSFMDQHRDMRLDVDNMSYEELLALGERIGSVNTGLREDQLPKCVTETVYCSSDQVQEEGRCVICLEEYRHMDDVGTLKACGHDYHVSCIKKWLSMKNACPICKGPALPENAADK</sequence>
<keyword evidence="3" id="KW-0808">Transferase</keyword>
<dbReference type="SUPFAM" id="SSF57850">
    <property type="entry name" value="RING/U-box"/>
    <property type="match status" value="1"/>
</dbReference>
<reference evidence="11" key="2">
    <citation type="submission" date="2021-03" db="UniProtKB">
        <authorList>
            <consortium name="EnsemblPlants"/>
        </authorList>
    </citation>
    <scope>IDENTIFICATION</scope>
</reference>
<dbReference type="Pfam" id="PF13639">
    <property type="entry name" value="zf-RING_2"/>
    <property type="match status" value="1"/>
</dbReference>
<dbReference type="OMA" id="MHTDQQY"/>
<reference evidence="11" key="1">
    <citation type="journal article" date="2017" name="Nature">
        <title>The genome of Chenopodium quinoa.</title>
        <authorList>
            <person name="Jarvis D.E."/>
            <person name="Ho Y.S."/>
            <person name="Lightfoot D.J."/>
            <person name="Schmoeckel S.M."/>
            <person name="Li B."/>
            <person name="Borm T.J.A."/>
            <person name="Ohyanagi H."/>
            <person name="Mineta K."/>
            <person name="Michell C.T."/>
            <person name="Saber N."/>
            <person name="Kharbatia N.M."/>
            <person name="Rupper R.R."/>
            <person name="Sharp A.R."/>
            <person name="Dally N."/>
            <person name="Boughton B.A."/>
            <person name="Woo Y.H."/>
            <person name="Gao G."/>
            <person name="Schijlen E.G.W.M."/>
            <person name="Guo X."/>
            <person name="Momin A.A."/>
            <person name="Negrao S."/>
            <person name="Al-Babili S."/>
            <person name="Gehring C."/>
            <person name="Roessner U."/>
            <person name="Jung C."/>
            <person name="Murphy K."/>
            <person name="Arold S.T."/>
            <person name="Gojobori T."/>
            <person name="van der Linden C.G."/>
            <person name="van Loo E.N."/>
            <person name="Jellen E.N."/>
            <person name="Maughan P.J."/>
            <person name="Tester M."/>
        </authorList>
    </citation>
    <scope>NUCLEOTIDE SEQUENCE [LARGE SCALE GENOMIC DNA]</scope>
    <source>
        <strain evidence="11">cv. PI 614886</strain>
    </source>
</reference>
<evidence type="ECO:0000256" key="4">
    <source>
        <dbReference type="ARBA" id="ARBA00022723"/>
    </source>
</evidence>
<dbReference type="CDD" id="cd16469">
    <property type="entry name" value="RING-H2_RNF24-like"/>
    <property type="match status" value="1"/>
</dbReference>
<accession>A0A803N9C9</accession>
<dbReference type="Proteomes" id="UP000596660">
    <property type="component" value="Unplaced"/>
</dbReference>
<dbReference type="GO" id="GO:0008270">
    <property type="term" value="F:zinc ion binding"/>
    <property type="evidence" value="ECO:0007669"/>
    <property type="project" value="UniProtKB-KW"/>
</dbReference>
<evidence type="ECO:0000256" key="3">
    <source>
        <dbReference type="ARBA" id="ARBA00022679"/>
    </source>
</evidence>
<dbReference type="EC" id="2.3.2.27" evidence="2"/>
<evidence type="ECO:0000256" key="5">
    <source>
        <dbReference type="ARBA" id="ARBA00022771"/>
    </source>
</evidence>
<feature type="compositionally biased region" description="Low complexity" evidence="9">
    <location>
        <begin position="159"/>
        <end position="168"/>
    </location>
</feature>
<keyword evidence="7" id="KW-0862">Zinc</keyword>
<dbReference type="PROSITE" id="PS50089">
    <property type="entry name" value="ZF_RING_2"/>
    <property type="match status" value="1"/>
</dbReference>
<dbReference type="EnsemblPlants" id="AUR62042546-RA">
    <property type="protein sequence ID" value="AUR62042546-RA:cds"/>
    <property type="gene ID" value="AUR62042546"/>
</dbReference>
<feature type="domain" description="RING-type" evidence="10">
    <location>
        <begin position="482"/>
        <end position="524"/>
    </location>
</feature>
<feature type="compositionally biased region" description="Polar residues" evidence="9">
    <location>
        <begin position="202"/>
        <end position="215"/>
    </location>
</feature>
<evidence type="ECO:0000256" key="8">
    <source>
        <dbReference type="PROSITE-ProRule" id="PRU00175"/>
    </source>
</evidence>
<feature type="region of interest" description="Disordered" evidence="9">
    <location>
        <begin position="68"/>
        <end position="101"/>
    </location>
</feature>
<protein>
    <recommendedName>
        <fullName evidence="2">RING-type E3 ubiquitin transferase</fullName>
        <ecNumber evidence="2">2.3.2.27</ecNumber>
    </recommendedName>
</protein>
<evidence type="ECO:0000256" key="6">
    <source>
        <dbReference type="ARBA" id="ARBA00022786"/>
    </source>
</evidence>
<evidence type="ECO:0000256" key="7">
    <source>
        <dbReference type="ARBA" id="ARBA00022833"/>
    </source>
</evidence>
<dbReference type="PANTHER" id="PTHR22937:SF174">
    <property type="entry name" value="RING-TYPE E3 UBIQUITIN TRANSFERASE"/>
    <property type="match status" value="1"/>
</dbReference>
<dbReference type="KEGG" id="cqi:110683665"/>
<organism evidence="11 12">
    <name type="scientific">Chenopodium quinoa</name>
    <name type="common">Quinoa</name>
    <dbReference type="NCBI Taxonomy" id="63459"/>
    <lineage>
        <taxon>Eukaryota</taxon>
        <taxon>Viridiplantae</taxon>
        <taxon>Streptophyta</taxon>
        <taxon>Embryophyta</taxon>
        <taxon>Tracheophyta</taxon>
        <taxon>Spermatophyta</taxon>
        <taxon>Magnoliopsida</taxon>
        <taxon>eudicotyledons</taxon>
        <taxon>Gunneridae</taxon>
        <taxon>Pentapetalae</taxon>
        <taxon>Caryophyllales</taxon>
        <taxon>Chenopodiaceae</taxon>
        <taxon>Chenopodioideae</taxon>
        <taxon>Atripliceae</taxon>
        <taxon>Chenopodium</taxon>
    </lineage>
</organism>
<keyword evidence="5 8" id="KW-0863">Zinc-finger</keyword>
<dbReference type="RefSeq" id="XP_021715753.1">
    <property type="nucleotide sequence ID" value="XM_021860061.1"/>
</dbReference>
<evidence type="ECO:0000259" key="10">
    <source>
        <dbReference type="PROSITE" id="PS50089"/>
    </source>
</evidence>
<dbReference type="RefSeq" id="XP_021715752.1">
    <property type="nucleotide sequence ID" value="XM_021860060.1"/>
</dbReference>
<evidence type="ECO:0000313" key="11">
    <source>
        <dbReference type="EnsemblPlants" id="AUR62042546-RA:cds"/>
    </source>
</evidence>
<dbReference type="FunFam" id="3.30.40.10:FF:000538">
    <property type="entry name" value="E3 ubiquitin-protein ligase MBR2 isoform A"/>
    <property type="match status" value="1"/>
</dbReference>
<evidence type="ECO:0000256" key="2">
    <source>
        <dbReference type="ARBA" id="ARBA00012483"/>
    </source>
</evidence>
<dbReference type="Gene3D" id="3.30.40.10">
    <property type="entry name" value="Zinc/RING finger domain, C3HC4 (zinc finger)"/>
    <property type="match status" value="1"/>
</dbReference>
<keyword evidence="6" id="KW-0833">Ubl conjugation pathway</keyword>
<dbReference type="OrthoDB" id="8062037at2759"/>
<keyword evidence="12" id="KW-1185">Reference proteome</keyword>
<dbReference type="GeneID" id="110683665"/>
<dbReference type="SMART" id="SM00184">
    <property type="entry name" value="RING"/>
    <property type="match status" value="1"/>
</dbReference>
<keyword evidence="4" id="KW-0479">Metal-binding</keyword>
<dbReference type="Gramene" id="AUR62042546-RA">
    <property type="protein sequence ID" value="AUR62042546-RA:cds"/>
    <property type="gene ID" value="AUR62042546"/>
</dbReference>
<feature type="region of interest" description="Disordered" evidence="9">
    <location>
        <begin position="310"/>
        <end position="342"/>
    </location>
</feature>
<gene>
    <name evidence="11" type="primary">LOC110683665</name>
</gene>
<comment type="catalytic activity">
    <reaction evidence="1">
        <text>S-ubiquitinyl-[E2 ubiquitin-conjugating enzyme]-L-cysteine + [acceptor protein]-L-lysine = [E2 ubiquitin-conjugating enzyme]-L-cysteine + N(6)-ubiquitinyl-[acceptor protein]-L-lysine.</text>
        <dbReference type="EC" id="2.3.2.27"/>
    </reaction>
</comment>
<dbReference type="RefSeq" id="XP_021715755.1">
    <property type="nucleotide sequence ID" value="XM_021860063.1"/>
</dbReference>
<dbReference type="InterPro" id="IPR045191">
    <property type="entry name" value="MBR1/2-like"/>
</dbReference>
<feature type="compositionally biased region" description="Basic and acidic residues" evidence="9">
    <location>
        <begin position="169"/>
        <end position="181"/>
    </location>
</feature>
<dbReference type="RefSeq" id="XP_021715754.1">
    <property type="nucleotide sequence ID" value="XM_021860062.1"/>
</dbReference>
<evidence type="ECO:0000256" key="9">
    <source>
        <dbReference type="SAM" id="MobiDB-lite"/>
    </source>
</evidence>
<evidence type="ECO:0000313" key="12">
    <source>
        <dbReference type="Proteomes" id="UP000596660"/>
    </source>
</evidence>
<dbReference type="PANTHER" id="PTHR22937">
    <property type="entry name" value="E3 UBIQUITIN-PROTEIN LIGASE RNF165"/>
    <property type="match status" value="1"/>
</dbReference>
<proteinExistence type="predicted"/>
<feature type="region of interest" description="Disordered" evidence="9">
    <location>
        <begin position="157"/>
        <end position="181"/>
    </location>
</feature>
<dbReference type="AlphaFoldDB" id="A0A803N9C9"/>
<dbReference type="InterPro" id="IPR013083">
    <property type="entry name" value="Znf_RING/FYVE/PHD"/>
</dbReference>
<evidence type="ECO:0000256" key="1">
    <source>
        <dbReference type="ARBA" id="ARBA00000900"/>
    </source>
</evidence>
<dbReference type="InterPro" id="IPR001841">
    <property type="entry name" value="Znf_RING"/>
</dbReference>
<name>A0A803N9C9_CHEQI</name>
<dbReference type="GO" id="GO:0061630">
    <property type="term" value="F:ubiquitin protein ligase activity"/>
    <property type="evidence" value="ECO:0007669"/>
    <property type="project" value="UniProtKB-EC"/>
</dbReference>
<feature type="compositionally biased region" description="Polar residues" evidence="9">
    <location>
        <begin position="310"/>
        <end position="336"/>
    </location>
</feature>
<feature type="region of interest" description="Disordered" evidence="9">
    <location>
        <begin position="202"/>
        <end position="221"/>
    </location>
</feature>